<name>A0ABP4DZG2_9ACTN</name>
<dbReference type="InterPro" id="IPR050259">
    <property type="entry name" value="SDR"/>
</dbReference>
<dbReference type="CDD" id="cd05233">
    <property type="entry name" value="SDR_c"/>
    <property type="match status" value="1"/>
</dbReference>
<proteinExistence type="inferred from homology"/>
<dbReference type="Gene3D" id="3.40.50.720">
    <property type="entry name" value="NAD(P)-binding Rossmann-like Domain"/>
    <property type="match status" value="1"/>
</dbReference>
<dbReference type="Pfam" id="PF13561">
    <property type="entry name" value="adh_short_C2"/>
    <property type="match status" value="1"/>
</dbReference>
<evidence type="ECO:0000313" key="2">
    <source>
        <dbReference type="EMBL" id="GAA1080226.1"/>
    </source>
</evidence>
<keyword evidence="3" id="KW-1185">Reference proteome</keyword>
<accession>A0ABP4DZG2</accession>
<dbReference type="Proteomes" id="UP001499987">
    <property type="component" value="Unassembled WGS sequence"/>
</dbReference>
<dbReference type="SUPFAM" id="SSF51735">
    <property type="entry name" value="NAD(P)-binding Rossmann-fold domains"/>
    <property type="match status" value="1"/>
</dbReference>
<protein>
    <submittedName>
        <fullName evidence="2">SDR family oxidoreductase</fullName>
    </submittedName>
</protein>
<dbReference type="EMBL" id="BAAALD010000017">
    <property type="protein sequence ID" value="GAA1080226.1"/>
    <property type="molecule type" value="Genomic_DNA"/>
</dbReference>
<dbReference type="PRINTS" id="PR00080">
    <property type="entry name" value="SDRFAMILY"/>
</dbReference>
<sequence>MTTPTGDSAADTDSGLAGRTVVVTGAGRGIGLAITEAFLAAGSHVVAGSRHRTDALDTHLARGADLTVVEVDLATPDGPAALVAEAAALHGGVDVLVNNVGAVRPRVDGFLSVTDEDWDWALTVNLMAAVRATRAALPHLLASGAGRIVTVSSVNARLPDPLVIDYGAAKAALTNFCKALSKEVGPRGVRVNTVGPGPVETALWQGTDGVAATVGPARGVDPGDVARAAAAQSPTGRFTRPSEVADLVVFLAGPGAANITGADFVVDGGLVDSL</sequence>
<evidence type="ECO:0000313" key="3">
    <source>
        <dbReference type="Proteomes" id="UP001499987"/>
    </source>
</evidence>
<dbReference type="PRINTS" id="PR00081">
    <property type="entry name" value="GDHRDH"/>
</dbReference>
<comment type="similarity">
    <text evidence="1">Belongs to the short-chain dehydrogenases/reductases (SDR) family.</text>
</comment>
<comment type="caution">
    <text evidence="2">The sequence shown here is derived from an EMBL/GenBank/DDBJ whole genome shotgun (WGS) entry which is preliminary data.</text>
</comment>
<dbReference type="InterPro" id="IPR036291">
    <property type="entry name" value="NAD(P)-bd_dom_sf"/>
</dbReference>
<organism evidence="2 3">
    <name type="scientific">Kitasatospora arboriphila</name>
    <dbReference type="NCBI Taxonomy" id="258052"/>
    <lineage>
        <taxon>Bacteria</taxon>
        <taxon>Bacillati</taxon>
        <taxon>Actinomycetota</taxon>
        <taxon>Actinomycetes</taxon>
        <taxon>Kitasatosporales</taxon>
        <taxon>Streptomycetaceae</taxon>
        <taxon>Kitasatospora</taxon>
    </lineage>
</organism>
<dbReference type="PROSITE" id="PS00061">
    <property type="entry name" value="ADH_SHORT"/>
    <property type="match status" value="1"/>
</dbReference>
<dbReference type="InterPro" id="IPR002347">
    <property type="entry name" value="SDR_fam"/>
</dbReference>
<dbReference type="RefSeq" id="WP_344623483.1">
    <property type="nucleotide sequence ID" value="NZ_BAAALD010000017.1"/>
</dbReference>
<evidence type="ECO:0000256" key="1">
    <source>
        <dbReference type="ARBA" id="ARBA00006484"/>
    </source>
</evidence>
<dbReference type="PANTHER" id="PTHR42879">
    <property type="entry name" value="3-OXOACYL-(ACYL-CARRIER-PROTEIN) REDUCTASE"/>
    <property type="match status" value="1"/>
</dbReference>
<reference evidence="3" key="1">
    <citation type="journal article" date="2019" name="Int. J. Syst. Evol. Microbiol.">
        <title>The Global Catalogue of Microorganisms (GCM) 10K type strain sequencing project: providing services to taxonomists for standard genome sequencing and annotation.</title>
        <authorList>
            <consortium name="The Broad Institute Genomics Platform"/>
            <consortium name="The Broad Institute Genome Sequencing Center for Infectious Disease"/>
            <person name="Wu L."/>
            <person name="Ma J."/>
        </authorList>
    </citation>
    <scope>NUCLEOTIDE SEQUENCE [LARGE SCALE GENOMIC DNA]</scope>
    <source>
        <strain evidence="3">JCM 13002</strain>
    </source>
</reference>
<gene>
    <name evidence="2" type="ORF">GCM10009663_23460</name>
</gene>
<dbReference type="InterPro" id="IPR020904">
    <property type="entry name" value="Sc_DH/Rdtase_CS"/>
</dbReference>